<organism evidence="1 2">
    <name type="scientific">Sphingobium yanoikuyae</name>
    <name type="common">Sphingomonas yanoikuyae</name>
    <dbReference type="NCBI Taxonomy" id="13690"/>
    <lineage>
        <taxon>Bacteria</taxon>
        <taxon>Pseudomonadati</taxon>
        <taxon>Pseudomonadota</taxon>
        <taxon>Alphaproteobacteria</taxon>
        <taxon>Sphingomonadales</taxon>
        <taxon>Sphingomonadaceae</taxon>
        <taxon>Sphingobium</taxon>
    </lineage>
</organism>
<dbReference type="RefSeq" id="WP_125998557.1">
    <property type="nucleotide sequence ID" value="NZ_QRAL01000012.1"/>
</dbReference>
<evidence type="ECO:0000313" key="2">
    <source>
        <dbReference type="Proteomes" id="UP000287401"/>
    </source>
</evidence>
<sequence>MQLGDRNVVILGLLKQRTERNTVSRKKAREALISDGIYTAKGKLRKEYGGKGKKAKSVA</sequence>
<reference evidence="1 2" key="1">
    <citation type="submission" date="2018-07" db="EMBL/GenBank/DDBJ databases">
        <title>Genomic and Epidemiologic Investigation of an Indolent Hospital Outbreak.</title>
        <authorList>
            <person name="Johnson R.C."/>
            <person name="Deming C."/>
            <person name="Conlan S."/>
            <person name="Zellmer C.J."/>
            <person name="Michelin A.V."/>
            <person name="Lee-Lin S."/>
            <person name="Thomas P.J."/>
            <person name="Park M."/>
            <person name="Weingarten R.A."/>
            <person name="Less J."/>
            <person name="Dekker J.P."/>
            <person name="Frank K.M."/>
            <person name="Musser K.A."/>
            <person name="Mcquiston J.R."/>
            <person name="Henderson D.K."/>
            <person name="Lau A.F."/>
            <person name="Palmore T.N."/>
            <person name="Segre J.A."/>
        </authorList>
    </citation>
    <scope>NUCLEOTIDE SEQUENCE [LARGE SCALE GENOMIC DNA]</scope>
    <source>
        <strain evidence="1 2">SK-NIH.Env6_1116</strain>
    </source>
</reference>
<protein>
    <submittedName>
        <fullName evidence="1">Uncharacterized protein</fullName>
    </submittedName>
</protein>
<comment type="caution">
    <text evidence="1">The sequence shown here is derived from an EMBL/GenBank/DDBJ whole genome shotgun (WGS) entry which is preliminary data.</text>
</comment>
<gene>
    <name evidence="1" type="ORF">DAH51_13195</name>
</gene>
<dbReference type="EMBL" id="QRAL01000012">
    <property type="protein sequence ID" value="RSU56583.1"/>
    <property type="molecule type" value="Genomic_DNA"/>
</dbReference>
<dbReference type="AlphaFoldDB" id="A0A430BVA1"/>
<dbReference type="Proteomes" id="UP000287401">
    <property type="component" value="Unassembled WGS sequence"/>
</dbReference>
<name>A0A430BVA1_SPHYA</name>
<accession>A0A430BVA1</accession>
<proteinExistence type="predicted"/>
<evidence type="ECO:0000313" key="1">
    <source>
        <dbReference type="EMBL" id="RSU56583.1"/>
    </source>
</evidence>